<reference evidence="3" key="1">
    <citation type="journal article" date="2019" name="Int. J. Syst. Evol. Microbiol.">
        <title>The Global Catalogue of Microorganisms (GCM) 10K type strain sequencing project: providing services to taxonomists for standard genome sequencing and annotation.</title>
        <authorList>
            <consortium name="The Broad Institute Genomics Platform"/>
            <consortium name="The Broad Institute Genome Sequencing Center for Infectious Disease"/>
            <person name="Wu L."/>
            <person name="Ma J."/>
        </authorList>
    </citation>
    <scope>NUCLEOTIDE SEQUENCE [LARGE SCALE GENOMIC DNA]</scope>
    <source>
        <strain evidence="3">CCUG 2113</strain>
    </source>
</reference>
<evidence type="ECO:0000259" key="1">
    <source>
        <dbReference type="Pfam" id="PF04994"/>
    </source>
</evidence>
<dbReference type="InterPro" id="IPR007077">
    <property type="entry name" value="TfoX_C"/>
</dbReference>
<dbReference type="PANTHER" id="PTHR36121:SF1">
    <property type="entry name" value="PROTEIN SXY"/>
    <property type="match status" value="1"/>
</dbReference>
<evidence type="ECO:0000313" key="2">
    <source>
        <dbReference type="EMBL" id="MFC3934442.1"/>
    </source>
</evidence>
<accession>A0ABV8D7R7</accession>
<gene>
    <name evidence="2" type="ORF">ACFOW3_07380</name>
</gene>
<evidence type="ECO:0000313" key="3">
    <source>
        <dbReference type="Proteomes" id="UP001595693"/>
    </source>
</evidence>
<dbReference type="Gene3D" id="1.10.150.20">
    <property type="entry name" value="5' to 3' exonuclease, C-terminal subdomain"/>
    <property type="match status" value="1"/>
</dbReference>
<dbReference type="InterPro" id="IPR047525">
    <property type="entry name" value="TfoX-like"/>
</dbReference>
<dbReference type="Pfam" id="PF04994">
    <property type="entry name" value="TfoX_C"/>
    <property type="match status" value="1"/>
</dbReference>
<keyword evidence="3" id="KW-1185">Reference proteome</keyword>
<comment type="caution">
    <text evidence="2">The sequence shown here is derived from an EMBL/GenBank/DDBJ whole genome shotgun (WGS) entry which is preliminary data.</text>
</comment>
<dbReference type="Proteomes" id="UP001595693">
    <property type="component" value="Unassembled WGS sequence"/>
</dbReference>
<proteinExistence type="predicted"/>
<feature type="domain" description="TfoX C-terminal" evidence="1">
    <location>
        <begin position="11"/>
        <end position="86"/>
    </location>
</feature>
<dbReference type="PANTHER" id="PTHR36121">
    <property type="entry name" value="PROTEIN SXY"/>
    <property type="match status" value="1"/>
</dbReference>
<dbReference type="EMBL" id="JBHSAJ010000017">
    <property type="protein sequence ID" value="MFC3934442.1"/>
    <property type="molecule type" value="Genomic_DNA"/>
</dbReference>
<sequence>MTASPPEDPPLRALPNLGPASERMLHAAGICTPAALRALGAVPAFVAVRQAGQQPSLNLLWALEGALSGRDWKAVALHERTALLMQLDDLSTRNLPGFYK</sequence>
<name>A0ABV8D7R7_9BURK</name>
<protein>
    <submittedName>
        <fullName evidence="2">TfoX/Sxy family protein</fullName>
    </submittedName>
</protein>
<dbReference type="RefSeq" id="WP_055393703.1">
    <property type="nucleotide sequence ID" value="NZ_JAMXAX010000028.1"/>
</dbReference>
<organism evidence="2 3">
    <name type="scientific">Acidovorax facilis</name>
    <dbReference type="NCBI Taxonomy" id="12917"/>
    <lineage>
        <taxon>Bacteria</taxon>
        <taxon>Pseudomonadati</taxon>
        <taxon>Pseudomonadota</taxon>
        <taxon>Betaproteobacteria</taxon>
        <taxon>Burkholderiales</taxon>
        <taxon>Comamonadaceae</taxon>
        <taxon>Acidovorax</taxon>
    </lineage>
</organism>